<evidence type="ECO:0000313" key="2">
    <source>
        <dbReference type="EMBL" id="SDF40217.1"/>
    </source>
</evidence>
<evidence type="ECO:0000256" key="1">
    <source>
        <dbReference type="SAM" id="Phobius"/>
    </source>
</evidence>
<keyword evidence="1" id="KW-0472">Membrane</keyword>
<dbReference type="OrthoDB" id="7632567at2"/>
<keyword evidence="3" id="KW-1185">Reference proteome</keyword>
<sequence length="83" mass="8886">MRATLFLIGLSGILIALLAVAAMWGWQQSGGQALSIHGYLALGLGALFTFWLTAGLMALVFYSSRHGYDDEAGAAEEIDERIP</sequence>
<proteinExistence type="predicted"/>
<dbReference type="EMBL" id="FNBW01000003">
    <property type="protein sequence ID" value="SDF40217.1"/>
    <property type="molecule type" value="Genomic_DNA"/>
</dbReference>
<feature type="transmembrane region" description="Helical" evidence="1">
    <location>
        <begin position="38"/>
        <end position="62"/>
    </location>
</feature>
<keyword evidence="1" id="KW-1133">Transmembrane helix</keyword>
<dbReference type="RefSeq" id="WP_093148887.1">
    <property type="nucleotide sequence ID" value="NZ_FNBW01000003.1"/>
</dbReference>
<comment type="caution">
    <text evidence="2">The sequence shown here is derived from an EMBL/GenBank/DDBJ whole genome shotgun (WGS) entry which is preliminary data.</text>
</comment>
<accession>A0A8G2BH68</accession>
<organism evidence="2 3">
    <name type="scientific">Thalassobaculum litoreum DSM 18839</name>
    <dbReference type="NCBI Taxonomy" id="1123362"/>
    <lineage>
        <taxon>Bacteria</taxon>
        <taxon>Pseudomonadati</taxon>
        <taxon>Pseudomonadota</taxon>
        <taxon>Alphaproteobacteria</taxon>
        <taxon>Rhodospirillales</taxon>
        <taxon>Thalassobaculaceae</taxon>
        <taxon>Thalassobaculum</taxon>
    </lineage>
</organism>
<feature type="transmembrane region" description="Helical" evidence="1">
    <location>
        <begin position="6"/>
        <end position="26"/>
    </location>
</feature>
<evidence type="ECO:0000313" key="3">
    <source>
        <dbReference type="Proteomes" id="UP000198615"/>
    </source>
</evidence>
<gene>
    <name evidence="2" type="ORF">SAMN05660686_01177</name>
</gene>
<protein>
    <submittedName>
        <fullName evidence="2">Uncharacterized protein</fullName>
    </submittedName>
</protein>
<reference evidence="2 3" key="1">
    <citation type="submission" date="2016-10" db="EMBL/GenBank/DDBJ databases">
        <authorList>
            <person name="Varghese N."/>
            <person name="Submissions S."/>
        </authorList>
    </citation>
    <scope>NUCLEOTIDE SEQUENCE [LARGE SCALE GENOMIC DNA]</scope>
    <source>
        <strain evidence="2 3">DSM 18839</strain>
    </source>
</reference>
<keyword evidence="1" id="KW-0812">Transmembrane</keyword>
<name>A0A8G2BH68_9PROT</name>
<dbReference type="Proteomes" id="UP000198615">
    <property type="component" value="Unassembled WGS sequence"/>
</dbReference>
<dbReference type="AlphaFoldDB" id="A0A8G2BH68"/>